<proteinExistence type="predicted"/>
<feature type="domain" description="Tubulin/FtsZ GTPase" evidence="3">
    <location>
        <begin position="3"/>
        <end position="185"/>
    </location>
</feature>
<dbReference type="Pfam" id="PF00091">
    <property type="entry name" value="Tubulin"/>
    <property type="match status" value="1"/>
</dbReference>
<dbReference type="InterPro" id="IPR036525">
    <property type="entry name" value="Tubulin/FtsZ_GTPase_sf"/>
</dbReference>
<dbReference type="Gene3D" id="3.40.50.1440">
    <property type="entry name" value="Tubulin/FtsZ, GTPase domain"/>
    <property type="match status" value="1"/>
</dbReference>
<keyword evidence="1" id="KW-0547">Nucleotide-binding</keyword>
<dbReference type="InterPro" id="IPR003008">
    <property type="entry name" value="Tubulin_FtsZ_GTPase"/>
</dbReference>
<comment type="caution">
    <text evidence="4">The sequence shown here is derived from an EMBL/GenBank/DDBJ whole genome shotgun (WGS) entry which is preliminary data.</text>
</comment>
<dbReference type="GO" id="GO:0005525">
    <property type="term" value="F:GTP binding"/>
    <property type="evidence" value="ECO:0007669"/>
    <property type="project" value="UniProtKB-KW"/>
</dbReference>
<dbReference type="PANTHER" id="PTHR30314:SF3">
    <property type="entry name" value="MITOCHONDRIAL DIVISION PROTEIN FSZA"/>
    <property type="match status" value="1"/>
</dbReference>
<evidence type="ECO:0000256" key="2">
    <source>
        <dbReference type="ARBA" id="ARBA00023134"/>
    </source>
</evidence>
<dbReference type="PRINTS" id="PR00423">
    <property type="entry name" value="CELLDVISFTSZ"/>
</dbReference>
<dbReference type="PANTHER" id="PTHR30314">
    <property type="entry name" value="CELL DIVISION PROTEIN FTSZ-RELATED"/>
    <property type="match status" value="1"/>
</dbReference>
<keyword evidence="2" id="KW-0342">GTP-binding</keyword>
<dbReference type="Proteomes" id="UP000481947">
    <property type="component" value="Unassembled WGS sequence"/>
</dbReference>
<dbReference type="SUPFAM" id="SSF52490">
    <property type="entry name" value="Tubulin nucleotide-binding domain-like"/>
    <property type="match status" value="1"/>
</dbReference>
<dbReference type="SMART" id="SM00864">
    <property type="entry name" value="Tubulin"/>
    <property type="match status" value="1"/>
</dbReference>
<protein>
    <recommendedName>
        <fullName evidence="3">Tubulin/FtsZ GTPase domain-containing protein</fullName>
    </recommendedName>
</protein>
<dbReference type="AlphaFoldDB" id="A0A7C9MYU4"/>
<dbReference type="EMBL" id="VYSB01000020">
    <property type="protein sequence ID" value="MYZ53461.1"/>
    <property type="molecule type" value="Genomic_DNA"/>
</dbReference>
<accession>A0A7C9MYU4</accession>
<dbReference type="RefSeq" id="WP_161126071.1">
    <property type="nucleotide sequence ID" value="NZ_VYSB01000020.1"/>
</dbReference>
<evidence type="ECO:0000313" key="5">
    <source>
        <dbReference type="Proteomes" id="UP000481947"/>
    </source>
</evidence>
<dbReference type="GO" id="GO:0032153">
    <property type="term" value="C:cell division site"/>
    <property type="evidence" value="ECO:0007669"/>
    <property type="project" value="TreeGrafter"/>
</dbReference>
<evidence type="ECO:0000259" key="3">
    <source>
        <dbReference type="SMART" id="SM00864"/>
    </source>
</evidence>
<organism evidence="4 5">
    <name type="scientific">Malikia spinosa</name>
    <dbReference type="NCBI Taxonomy" id="86180"/>
    <lineage>
        <taxon>Bacteria</taxon>
        <taxon>Pseudomonadati</taxon>
        <taxon>Pseudomonadota</taxon>
        <taxon>Betaproteobacteria</taxon>
        <taxon>Burkholderiales</taxon>
        <taxon>Comamonadaceae</taxon>
        <taxon>Malikia</taxon>
    </lineage>
</organism>
<evidence type="ECO:0000256" key="1">
    <source>
        <dbReference type="ARBA" id="ARBA00022741"/>
    </source>
</evidence>
<name>A0A7C9MYU4_9BURK</name>
<dbReference type="GO" id="GO:0005737">
    <property type="term" value="C:cytoplasm"/>
    <property type="evidence" value="ECO:0007669"/>
    <property type="project" value="TreeGrafter"/>
</dbReference>
<reference evidence="4 5" key="1">
    <citation type="submission" date="2019-09" db="EMBL/GenBank/DDBJ databases">
        <title>Identification of Malikia spinosa a prominent benzene-, toluene-, and ethylbenzene-degrading bacterium: enrichment, isolation and whole genome sequencing.</title>
        <authorList>
            <person name="Tancsics A."/>
            <person name="Revesz F."/>
            <person name="Kriszt B."/>
        </authorList>
    </citation>
    <scope>NUCLEOTIDE SEQUENCE [LARGE SCALE GENOMIC DNA]</scope>
    <source>
        <strain evidence="4 5">AB6</strain>
    </source>
</reference>
<dbReference type="InterPro" id="IPR045061">
    <property type="entry name" value="FtsZ/CetZ"/>
</dbReference>
<gene>
    <name evidence="4" type="ORF">F5985_15305</name>
</gene>
<dbReference type="GO" id="GO:0051301">
    <property type="term" value="P:cell division"/>
    <property type="evidence" value="ECO:0007669"/>
    <property type="project" value="TreeGrafter"/>
</dbReference>
<dbReference type="GO" id="GO:0003924">
    <property type="term" value="F:GTPase activity"/>
    <property type="evidence" value="ECO:0007669"/>
    <property type="project" value="InterPro"/>
</dbReference>
<evidence type="ECO:0000313" key="4">
    <source>
        <dbReference type="EMBL" id="MYZ53461.1"/>
    </source>
</evidence>
<sequence length="187" mass="19629">MKTPLVVGVGGAGSQIAGQFGVRFGWPTLEINTDSAALKQSALDRQLLIGFSVCQGQAANTPMRGRLAAQESLQVIQSEFDSENVLVLVAGLGGGTGTGAIPVIFDVVQSMGVNCVAALTLPFEHESGRRKIAFDALSELRSRRIAVFVHDLAASMENKNLLDAFQGAAEELAEAVNASLLEFQQAG</sequence>